<dbReference type="Proteomes" id="UP000243006">
    <property type="component" value="Unassembled WGS sequence"/>
</dbReference>
<dbReference type="PANTHER" id="PTHR12317:SF0">
    <property type="entry name" value="ACYLTRANSFERASE"/>
    <property type="match status" value="1"/>
</dbReference>
<comment type="pathway">
    <text evidence="2">Glycerolipid metabolism; triacylglycerol biosynthesis.</text>
</comment>
<evidence type="ECO:0000256" key="4">
    <source>
        <dbReference type="ARBA" id="ARBA00005420"/>
    </source>
</evidence>
<comment type="pathway">
    <text evidence="3">Lipid metabolism.</text>
</comment>
<dbReference type="GO" id="GO:0004144">
    <property type="term" value="F:diacylglycerol O-acyltransferase activity"/>
    <property type="evidence" value="ECO:0007669"/>
    <property type="project" value="TreeGrafter"/>
</dbReference>
<evidence type="ECO:0000313" key="15">
    <source>
        <dbReference type="EMBL" id="OUC48524.1"/>
    </source>
</evidence>
<comment type="subcellular location">
    <subcellularLocation>
        <location evidence="1 14">Endoplasmic reticulum membrane</location>
        <topology evidence="1 14">Multi-pass membrane protein</topology>
    </subcellularLocation>
</comment>
<evidence type="ECO:0000256" key="12">
    <source>
        <dbReference type="ARBA" id="ARBA00023136"/>
    </source>
</evidence>
<keyword evidence="12 14" id="KW-0472">Membrane</keyword>
<proteinExistence type="inferred from homology"/>
<evidence type="ECO:0000256" key="8">
    <source>
        <dbReference type="ARBA" id="ARBA00022798"/>
    </source>
</evidence>
<evidence type="ECO:0000256" key="7">
    <source>
        <dbReference type="ARBA" id="ARBA00022692"/>
    </source>
</evidence>
<evidence type="ECO:0000256" key="2">
    <source>
        <dbReference type="ARBA" id="ARBA00004771"/>
    </source>
</evidence>
<dbReference type="GO" id="GO:0005789">
    <property type="term" value="C:endoplasmic reticulum membrane"/>
    <property type="evidence" value="ECO:0007669"/>
    <property type="project" value="UniProtKB-SubCell"/>
</dbReference>
<keyword evidence="7 14" id="KW-0812">Transmembrane</keyword>
<name>A0A1Y3ETP2_9BILA</name>
<comment type="caution">
    <text evidence="14">Lacks conserved residue(s) required for the propagation of feature annotation.</text>
</comment>
<keyword evidence="5" id="KW-0444">Lipid biosynthesis</keyword>
<feature type="transmembrane region" description="Helical" evidence="14">
    <location>
        <begin position="43"/>
        <end position="61"/>
    </location>
</feature>
<sequence length="396" mass="45869">MNNTTVVTLLFTFSYRLTCARGKMTRVLGIEFAPLCLPWERRLQTLSVLHYVVIFLGPYTLIALGIYLLVCTQYWWLVLLYSLWLYVDQEAPKRGSRPKDWFRRWRMWDHLRDYFPIELIKTADLPPDRNYLFGYHPHGIMSFGAFCNFCTEATNFSQLFPGIKPHLCTLVGQFLFPIRREYIMLSGKTVTFIAMHLLTCLHDLLSVLPMKYHLYANKSRIFCCVVDVSKQSLAWLLGRKEKGYAAVVVVGGATEALNAHPGTNTLVLKSRKGFIRQAIVSGASLVPVFSFGENDLYFQWPNPEGSWVRQWQRFSKKILGWSTPLICGRGLFNYTFGLLPYRRPIHTVVGSPIHVEQCCKPSQEQIDDLHKVYISALQELYDNYRSKYCDCDLIIR</sequence>
<protein>
    <recommendedName>
        <fullName evidence="14">Acyltransferase</fullName>
        <ecNumber evidence="14">2.3.1.-</ecNumber>
    </recommendedName>
</protein>
<dbReference type="CDD" id="cd07987">
    <property type="entry name" value="LPLAT_MGAT-like"/>
    <property type="match status" value="1"/>
</dbReference>
<dbReference type="AlphaFoldDB" id="A0A1Y3ETP2"/>
<evidence type="ECO:0000256" key="1">
    <source>
        <dbReference type="ARBA" id="ARBA00004477"/>
    </source>
</evidence>
<dbReference type="EC" id="2.3.1.-" evidence="14"/>
<evidence type="ECO:0000256" key="9">
    <source>
        <dbReference type="ARBA" id="ARBA00022824"/>
    </source>
</evidence>
<keyword evidence="11" id="KW-0443">Lipid metabolism</keyword>
<dbReference type="GO" id="GO:0019432">
    <property type="term" value="P:triglyceride biosynthetic process"/>
    <property type="evidence" value="ECO:0007669"/>
    <property type="project" value="TreeGrafter"/>
</dbReference>
<gene>
    <name evidence="15" type="ORF">D917_06101</name>
</gene>
<dbReference type="EMBL" id="LVZM01002591">
    <property type="protein sequence ID" value="OUC48524.1"/>
    <property type="molecule type" value="Genomic_DNA"/>
</dbReference>
<keyword evidence="10 14" id="KW-1133">Transmembrane helix</keyword>
<reference evidence="15 16" key="1">
    <citation type="submission" date="2015-04" db="EMBL/GenBank/DDBJ databases">
        <title>Draft genome of the roundworm Trichinella nativa.</title>
        <authorList>
            <person name="Mitreva M."/>
        </authorList>
    </citation>
    <scope>NUCLEOTIDE SEQUENCE [LARGE SCALE GENOMIC DNA]</scope>
    <source>
        <strain evidence="15 16">ISS45</strain>
    </source>
</reference>
<keyword evidence="6 14" id="KW-0808">Transferase</keyword>
<comment type="similarity">
    <text evidence="4 14">Belongs to the diacylglycerol acyltransferase family.</text>
</comment>
<keyword evidence="8" id="KW-0319">Glycerol metabolism</keyword>
<comment type="caution">
    <text evidence="15">The sequence shown here is derived from an EMBL/GenBank/DDBJ whole genome shotgun (WGS) entry which is preliminary data.</text>
</comment>
<evidence type="ECO:0000256" key="10">
    <source>
        <dbReference type="ARBA" id="ARBA00022989"/>
    </source>
</evidence>
<dbReference type="PANTHER" id="PTHR12317">
    <property type="entry name" value="DIACYLGLYCEROL O-ACYLTRANSFERASE"/>
    <property type="match status" value="1"/>
</dbReference>
<evidence type="ECO:0000256" key="11">
    <source>
        <dbReference type="ARBA" id="ARBA00023098"/>
    </source>
</evidence>
<accession>A0A1Y3ETP2</accession>
<keyword evidence="13 15" id="KW-0012">Acyltransferase</keyword>
<dbReference type="InterPro" id="IPR007130">
    <property type="entry name" value="DAGAT"/>
</dbReference>
<dbReference type="GO" id="GO:0006071">
    <property type="term" value="P:glycerol metabolic process"/>
    <property type="evidence" value="ECO:0007669"/>
    <property type="project" value="UniProtKB-KW"/>
</dbReference>
<keyword evidence="9 14" id="KW-0256">Endoplasmic reticulum</keyword>
<evidence type="ECO:0000256" key="3">
    <source>
        <dbReference type="ARBA" id="ARBA00005189"/>
    </source>
</evidence>
<evidence type="ECO:0000256" key="6">
    <source>
        <dbReference type="ARBA" id="ARBA00022679"/>
    </source>
</evidence>
<evidence type="ECO:0000256" key="5">
    <source>
        <dbReference type="ARBA" id="ARBA00022516"/>
    </source>
</evidence>
<evidence type="ECO:0000313" key="16">
    <source>
        <dbReference type="Proteomes" id="UP000243006"/>
    </source>
</evidence>
<evidence type="ECO:0000256" key="14">
    <source>
        <dbReference type="RuleBase" id="RU367023"/>
    </source>
</evidence>
<organism evidence="15 16">
    <name type="scientific">Trichinella nativa</name>
    <dbReference type="NCBI Taxonomy" id="6335"/>
    <lineage>
        <taxon>Eukaryota</taxon>
        <taxon>Metazoa</taxon>
        <taxon>Ecdysozoa</taxon>
        <taxon>Nematoda</taxon>
        <taxon>Enoplea</taxon>
        <taxon>Dorylaimia</taxon>
        <taxon>Trichinellida</taxon>
        <taxon>Trichinellidae</taxon>
        <taxon>Trichinella</taxon>
    </lineage>
</organism>
<evidence type="ECO:0000256" key="13">
    <source>
        <dbReference type="ARBA" id="ARBA00023315"/>
    </source>
</evidence>
<dbReference type="Pfam" id="PF03982">
    <property type="entry name" value="DAGAT"/>
    <property type="match status" value="2"/>
</dbReference>